<accession>W1NX92</accession>
<feature type="compositionally biased region" description="Basic residues" evidence="6">
    <location>
        <begin position="67"/>
        <end position="83"/>
    </location>
</feature>
<feature type="domain" description="TPX2 C-terminal" evidence="7">
    <location>
        <begin position="425"/>
        <end position="462"/>
    </location>
</feature>
<comment type="similarity">
    <text evidence="2">Belongs to the TPX2 family.</text>
</comment>
<feature type="region of interest" description="Disordered" evidence="6">
    <location>
        <begin position="281"/>
        <end position="345"/>
    </location>
</feature>
<evidence type="ECO:0000313" key="8">
    <source>
        <dbReference type="EMBL" id="ERM99910.1"/>
    </source>
</evidence>
<proteinExistence type="inferred from homology"/>
<dbReference type="GO" id="GO:0060236">
    <property type="term" value="P:regulation of mitotic spindle organization"/>
    <property type="evidence" value="ECO:0007669"/>
    <property type="project" value="InterPro"/>
</dbReference>
<evidence type="ECO:0000256" key="2">
    <source>
        <dbReference type="ARBA" id="ARBA00005885"/>
    </source>
</evidence>
<keyword evidence="3" id="KW-0963">Cytoplasm</keyword>
<feature type="region of interest" description="Disordered" evidence="6">
    <location>
        <begin position="1"/>
        <end position="92"/>
    </location>
</feature>
<keyword evidence="4" id="KW-0493">Microtubule</keyword>
<dbReference type="GO" id="GO:0008017">
    <property type="term" value="F:microtubule binding"/>
    <property type="evidence" value="ECO:0000318"/>
    <property type="project" value="GO_Central"/>
</dbReference>
<dbReference type="InterPro" id="IPR009675">
    <property type="entry name" value="TPX2_fam"/>
</dbReference>
<reference evidence="9" key="1">
    <citation type="journal article" date="2013" name="Science">
        <title>The Amborella genome and the evolution of flowering plants.</title>
        <authorList>
            <consortium name="Amborella Genome Project"/>
        </authorList>
    </citation>
    <scope>NUCLEOTIDE SEQUENCE [LARGE SCALE GENOMIC DNA]</scope>
</reference>
<name>W1NX92_AMBTC</name>
<keyword evidence="9" id="KW-1185">Reference proteome</keyword>
<dbReference type="AlphaFoldDB" id="W1NX92"/>
<sequence>MISSKNPLVSPQPSRTSKRISENFDPNLSPAKKNGDSQSKRPETPASTRSRSKSKRESTNKPDRPNVRRVRERKFIIAKKHSKPGSSAVTCTCSQKNGDGKCLCMAYESLRASQEEFFNGESKNFKDKICLNEEGAQKPEDMGGFIDHERPETPSKFGVLERENTSGAAKIEPIERGNENGESMEEPEVGSSNQRNITVEIVEDGNSNLGSPTPKKLRRQLLEEAMNNIPQPGSGRVMHLVKAFERLLSIPREERGMEKNDGWEEGLKVKNWALPGLQPPVAEPTFNSHSSFALSSSCSSSEVSSSKVSDGDLRSSIASSDCSWGSRTSGGGRRSRKNSMESIGRGVGQCWKKQLKVTSQQPFKLRTEQRGRVKKEEFVKKVEEMFSEEERLRIPVAQGLPWTTDEPECLVKPPVKESTRPIDLKLHSDIRAVERAEFDQAIQEKLSFIEQYRQEEERRQKVK</sequence>
<dbReference type="Pfam" id="PF06886">
    <property type="entry name" value="TPX2"/>
    <property type="match status" value="1"/>
</dbReference>
<dbReference type="GO" id="GO:0005880">
    <property type="term" value="C:nuclear microtubule"/>
    <property type="evidence" value="ECO:0000318"/>
    <property type="project" value="GO_Central"/>
</dbReference>
<dbReference type="Gramene" id="ERM99910">
    <property type="protein sequence ID" value="ERM99910"/>
    <property type="gene ID" value="AMTR_s00110p00070440"/>
</dbReference>
<dbReference type="GO" id="GO:0090307">
    <property type="term" value="P:mitotic spindle assembly"/>
    <property type="evidence" value="ECO:0000318"/>
    <property type="project" value="GO_Central"/>
</dbReference>
<dbReference type="OMA" id="NRCGNEH"/>
<protein>
    <recommendedName>
        <fullName evidence="7">TPX2 C-terminal domain-containing protein</fullName>
    </recommendedName>
</protein>
<evidence type="ECO:0000256" key="6">
    <source>
        <dbReference type="SAM" id="MobiDB-lite"/>
    </source>
</evidence>
<evidence type="ECO:0000256" key="1">
    <source>
        <dbReference type="ARBA" id="ARBA00004245"/>
    </source>
</evidence>
<dbReference type="EMBL" id="KI394965">
    <property type="protein sequence ID" value="ERM99910.1"/>
    <property type="molecule type" value="Genomic_DNA"/>
</dbReference>
<evidence type="ECO:0000256" key="4">
    <source>
        <dbReference type="ARBA" id="ARBA00022701"/>
    </source>
</evidence>
<dbReference type="HOGENOM" id="CLU_042597_0_0_1"/>
<feature type="compositionally biased region" description="Low complexity" evidence="6">
    <location>
        <begin position="288"/>
        <end position="308"/>
    </location>
</feature>
<comment type="subcellular location">
    <subcellularLocation>
        <location evidence="1">Cytoplasm</location>
        <location evidence="1">Cytoskeleton</location>
    </subcellularLocation>
</comment>
<gene>
    <name evidence="8" type="ORF">AMTR_s00110p00070440</name>
</gene>
<dbReference type="eggNOG" id="ENOG502QWA1">
    <property type="taxonomic scope" value="Eukaryota"/>
</dbReference>
<evidence type="ECO:0000256" key="5">
    <source>
        <dbReference type="ARBA" id="ARBA00023212"/>
    </source>
</evidence>
<feature type="compositionally biased region" description="Basic and acidic residues" evidence="6">
    <location>
        <begin position="33"/>
        <end position="43"/>
    </location>
</feature>
<evidence type="ECO:0000256" key="3">
    <source>
        <dbReference type="ARBA" id="ARBA00022490"/>
    </source>
</evidence>
<evidence type="ECO:0000259" key="7">
    <source>
        <dbReference type="Pfam" id="PF06886"/>
    </source>
</evidence>
<dbReference type="GO" id="GO:0005819">
    <property type="term" value="C:spindle"/>
    <property type="evidence" value="ECO:0007669"/>
    <property type="project" value="InterPro"/>
</dbReference>
<feature type="compositionally biased region" description="Polar residues" evidence="6">
    <location>
        <begin position="1"/>
        <end position="15"/>
    </location>
</feature>
<dbReference type="InterPro" id="IPR027329">
    <property type="entry name" value="TPX2_C"/>
</dbReference>
<feature type="region of interest" description="Disordered" evidence="6">
    <location>
        <begin position="162"/>
        <end position="194"/>
    </location>
</feature>
<dbReference type="GO" id="GO:0030295">
    <property type="term" value="F:protein kinase activator activity"/>
    <property type="evidence" value="ECO:0000318"/>
    <property type="project" value="GO_Central"/>
</dbReference>
<dbReference type="PANTHER" id="PTHR14326:SF58">
    <property type="entry name" value="TPX2 (TARGETING PROTEIN FOR XKLP2) PROTEIN FAMILY"/>
    <property type="match status" value="1"/>
</dbReference>
<dbReference type="Proteomes" id="UP000017836">
    <property type="component" value="Unassembled WGS sequence"/>
</dbReference>
<feature type="compositionally biased region" description="Basic and acidic residues" evidence="6">
    <location>
        <begin position="55"/>
        <end position="66"/>
    </location>
</feature>
<organism evidence="8 9">
    <name type="scientific">Amborella trichopoda</name>
    <dbReference type="NCBI Taxonomy" id="13333"/>
    <lineage>
        <taxon>Eukaryota</taxon>
        <taxon>Viridiplantae</taxon>
        <taxon>Streptophyta</taxon>
        <taxon>Embryophyta</taxon>
        <taxon>Tracheophyta</taxon>
        <taxon>Spermatophyta</taxon>
        <taxon>Magnoliopsida</taxon>
        <taxon>Amborellales</taxon>
        <taxon>Amborellaceae</taxon>
        <taxon>Amborella</taxon>
    </lineage>
</organism>
<keyword evidence="5" id="KW-0206">Cytoskeleton</keyword>
<evidence type="ECO:0000313" key="9">
    <source>
        <dbReference type="Proteomes" id="UP000017836"/>
    </source>
</evidence>
<dbReference type="PANTHER" id="PTHR14326">
    <property type="entry name" value="TARGETING PROTEIN FOR XKLP2"/>
    <property type="match status" value="1"/>
</dbReference>